<dbReference type="SUPFAM" id="SSF52540">
    <property type="entry name" value="P-loop containing nucleoside triphosphate hydrolases"/>
    <property type="match status" value="1"/>
</dbReference>
<dbReference type="InterPro" id="IPR027417">
    <property type="entry name" value="P-loop_NTPase"/>
</dbReference>
<dbReference type="PANTHER" id="PTHR43581:SF4">
    <property type="entry name" value="ATP_GTP PHOSPHATASE"/>
    <property type="match status" value="1"/>
</dbReference>
<proteinExistence type="predicted"/>
<reference evidence="2" key="1">
    <citation type="submission" date="2023-07" db="EMBL/GenBank/DDBJ databases">
        <title>Mucosal microbiota of week-old chicken and adult hens.</title>
        <authorList>
            <person name="Volf J."/>
            <person name="Karasova D."/>
            <person name="Crhanova M."/>
            <person name="Faldynova M."/>
            <person name="Prikrylova H."/>
            <person name="Zeman M."/>
            <person name="Babak V."/>
            <person name="Rajova J."/>
            <person name="Rychlik I."/>
        </authorList>
    </citation>
    <scope>NUCLEOTIDE SEQUENCE</scope>
    <source>
        <strain evidence="2">ET902</strain>
    </source>
</reference>
<dbReference type="Gene3D" id="3.40.50.300">
    <property type="entry name" value="P-loop containing nucleotide triphosphate hydrolases"/>
    <property type="match status" value="2"/>
</dbReference>
<protein>
    <submittedName>
        <fullName evidence="2">AAA family ATPase</fullName>
    </submittedName>
</protein>
<dbReference type="RefSeq" id="WP_304385237.1">
    <property type="nucleotide sequence ID" value="NZ_JAUPBL010000037.1"/>
</dbReference>
<keyword evidence="3" id="KW-1185">Reference proteome</keyword>
<organism evidence="2 3">
    <name type="scientific">Brachyspira innocens</name>
    <dbReference type="NCBI Taxonomy" id="13264"/>
    <lineage>
        <taxon>Bacteria</taxon>
        <taxon>Pseudomonadati</taxon>
        <taxon>Spirochaetota</taxon>
        <taxon>Spirochaetia</taxon>
        <taxon>Brachyspirales</taxon>
        <taxon>Brachyspiraceae</taxon>
        <taxon>Brachyspira</taxon>
    </lineage>
</organism>
<dbReference type="InterPro" id="IPR051396">
    <property type="entry name" value="Bact_Antivir_Def_Nuclease"/>
</dbReference>
<sequence length="657" mass="77382">MNRRFLKIQNFRNIGVTKDLKEYQTLYLNNTLNKDEMGELIILIGENNVGKSNILDAVNVIRPTENIKSINLKKDIPDFMDYEDAKPKIKLIYADENESQEIEYFLDENLNVNYNSNLQKEYKTIKTQKTVKGKEFDIEAVKAEFKNKFNLYESQRNTFSQRNYSYESSIKNISNKYYNMVIHNKSLDELVAIYEELKKLYSNFVSEYNNYYSPKIEEKEFYDLRKIASKDTVIEAEETIEVPKDIIKEKYDINFIPNIIYYKEEEVKDSDLVTTPENIKNSKFFNALFKAIGKNISTVETAYEKAKKAPGHKNQYQNTINQNLKDIVSKKFNELYFQDLNTQEYNFYITLEKDQIYLSMEKNGNIILLEQQSVGFKWFFNFFFNFLYSNELNPGDIVLMDEPEIHLSIPGRRDLRNFIKKFARNHGITFIITTHNPSFIDVDYLDELRIVRFKKDKIGVEIQNDFSAIGEDEVDTLNEIVDGFGVLHRDIITNPNNKVIFVEGLMDYNYLTAFKKLKEAKENKKINLVFLPIHGLGKDDKEMNNKLKQLVQFREAIILTDSDERANLFKKASESNTLMKERLTVFQLKEADQSFKEIESLFSDNDKGRYREMIQNKSGSLSSLFKNNIFKRELDEQTINNFNKLLDYLSEMLLTNK</sequence>
<dbReference type="InterPro" id="IPR041685">
    <property type="entry name" value="AAA_GajA/Old/RecF-like"/>
</dbReference>
<evidence type="ECO:0000313" key="2">
    <source>
        <dbReference type="EMBL" id="MDO7019201.1"/>
    </source>
</evidence>
<comment type="caution">
    <text evidence="2">The sequence shown here is derived from an EMBL/GenBank/DDBJ whole genome shotgun (WGS) entry which is preliminary data.</text>
</comment>
<gene>
    <name evidence="2" type="ORF">Q5M86_00275</name>
</gene>
<name>A0ABT8YUI6_9SPIR</name>
<feature type="domain" description="Endonuclease GajA/Old nuclease/RecF-like AAA" evidence="1">
    <location>
        <begin position="5"/>
        <end position="440"/>
    </location>
</feature>
<evidence type="ECO:0000313" key="3">
    <source>
        <dbReference type="Proteomes" id="UP001175147"/>
    </source>
</evidence>
<dbReference type="PANTHER" id="PTHR43581">
    <property type="entry name" value="ATP/GTP PHOSPHATASE"/>
    <property type="match status" value="1"/>
</dbReference>
<dbReference type="Proteomes" id="UP001175147">
    <property type="component" value="Unassembled WGS sequence"/>
</dbReference>
<dbReference type="Pfam" id="PF13175">
    <property type="entry name" value="AAA_15"/>
    <property type="match status" value="1"/>
</dbReference>
<evidence type="ECO:0000259" key="1">
    <source>
        <dbReference type="Pfam" id="PF13175"/>
    </source>
</evidence>
<dbReference type="EMBL" id="JAUPBM010000001">
    <property type="protein sequence ID" value="MDO7019201.1"/>
    <property type="molecule type" value="Genomic_DNA"/>
</dbReference>
<accession>A0ABT8YUI6</accession>
<dbReference type="CDD" id="cd00267">
    <property type="entry name" value="ABC_ATPase"/>
    <property type="match status" value="1"/>
</dbReference>
<dbReference type="Gene3D" id="3.40.1360.10">
    <property type="match status" value="1"/>
</dbReference>